<dbReference type="InterPro" id="IPR013216">
    <property type="entry name" value="Methyltransf_11"/>
</dbReference>
<keyword evidence="5" id="KW-1185">Reference proteome</keyword>
<comment type="caution">
    <text evidence="4">The sequence shown here is derived from an EMBL/GenBank/DDBJ whole genome shotgun (WGS) entry which is preliminary data.</text>
</comment>
<evidence type="ECO:0000256" key="2">
    <source>
        <dbReference type="ARBA" id="ARBA00022679"/>
    </source>
</evidence>
<evidence type="ECO:0000313" key="4">
    <source>
        <dbReference type="EMBL" id="NDV02701.1"/>
    </source>
</evidence>
<keyword evidence="2 4" id="KW-0808">Transferase</keyword>
<feature type="domain" description="Methyltransferase type 11" evidence="3">
    <location>
        <begin position="70"/>
        <end position="114"/>
    </location>
</feature>
<reference evidence="4 5" key="1">
    <citation type="submission" date="2020-02" db="EMBL/GenBank/DDBJ databases">
        <title>Pseudoroseicyclus tamarix, sp. nov., isolated from offshore sediment of a Tamarix chinensis forest.</title>
        <authorList>
            <person name="Gai Y."/>
        </authorList>
    </citation>
    <scope>NUCLEOTIDE SEQUENCE [LARGE SCALE GENOMIC DNA]</scope>
    <source>
        <strain evidence="4 5">CLL3-39</strain>
    </source>
</reference>
<dbReference type="Pfam" id="PF08241">
    <property type="entry name" value="Methyltransf_11"/>
    <property type="match status" value="1"/>
</dbReference>
<dbReference type="RefSeq" id="WP_163895897.1">
    <property type="nucleotide sequence ID" value="NZ_JAAFYS010000004.1"/>
</dbReference>
<name>A0A6B2JM92_9RHOB</name>
<dbReference type="InterPro" id="IPR050602">
    <property type="entry name" value="Malonyl-ACP_OMT"/>
</dbReference>
<dbReference type="PANTHER" id="PTHR13090">
    <property type="entry name" value="ARGININE-HYDROXYLASE NDUFAF5, MITOCHONDRIAL"/>
    <property type="match status" value="1"/>
</dbReference>
<evidence type="ECO:0000313" key="5">
    <source>
        <dbReference type="Proteomes" id="UP000474757"/>
    </source>
</evidence>
<dbReference type="CDD" id="cd02440">
    <property type="entry name" value="AdoMet_MTases"/>
    <property type="match status" value="1"/>
</dbReference>
<dbReference type="SUPFAM" id="SSF53335">
    <property type="entry name" value="S-adenosyl-L-methionine-dependent methyltransferases"/>
    <property type="match status" value="1"/>
</dbReference>
<gene>
    <name evidence="4" type="ORF">GZA08_17175</name>
</gene>
<dbReference type="EMBL" id="JAAGAB010000004">
    <property type="protein sequence ID" value="NDV02701.1"/>
    <property type="molecule type" value="Genomic_DNA"/>
</dbReference>
<dbReference type="InterPro" id="IPR029063">
    <property type="entry name" value="SAM-dependent_MTases_sf"/>
</dbReference>
<evidence type="ECO:0000256" key="1">
    <source>
        <dbReference type="ARBA" id="ARBA00022603"/>
    </source>
</evidence>
<dbReference type="Gene3D" id="3.40.50.150">
    <property type="entry name" value="Vaccinia Virus protein VP39"/>
    <property type="match status" value="1"/>
</dbReference>
<dbReference type="GO" id="GO:0032259">
    <property type="term" value="P:methylation"/>
    <property type="evidence" value="ECO:0007669"/>
    <property type="project" value="UniProtKB-KW"/>
</dbReference>
<evidence type="ECO:0000259" key="3">
    <source>
        <dbReference type="Pfam" id="PF08241"/>
    </source>
</evidence>
<keyword evidence="1 4" id="KW-0489">Methyltransferase</keyword>
<proteinExistence type="predicted"/>
<dbReference type="Proteomes" id="UP000474757">
    <property type="component" value="Unassembled WGS sequence"/>
</dbReference>
<dbReference type="AlphaFoldDB" id="A0A6B2JM92"/>
<dbReference type="PANTHER" id="PTHR13090:SF1">
    <property type="entry name" value="ARGININE-HYDROXYLASE NDUFAF5, MITOCHONDRIAL"/>
    <property type="match status" value="1"/>
</dbReference>
<accession>A0A6B2JM92</accession>
<protein>
    <submittedName>
        <fullName evidence="4">Methyltransferase domain-containing protein</fullName>
    </submittedName>
</protein>
<sequence>MSQALTDRAALARQRARAARNPALFLQEAAADDVQERLIEVNRAFTSPAVVTPWPDLWAARLPGAKLIPDRETLDLTEGSHDLVIHALSLHWADDPLGQIIQCARALKPDGLFIATFFGGETLATLRAALAEAEAAVTGGASPRVLPMAEVRQAGALLQRAGLALPVADLTPLPVSYPSALALMGDLRAMGEGNALAQRLRRPTRREVFARAAALLQAGADDEGRITARFELITLTAWAPAPDQPQPLRPGSATTRLEDALREARNAAPKDRPDN</sequence>
<dbReference type="GO" id="GO:0008757">
    <property type="term" value="F:S-adenosylmethionine-dependent methyltransferase activity"/>
    <property type="evidence" value="ECO:0007669"/>
    <property type="project" value="InterPro"/>
</dbReference>
<organism evidence="4 5">
    <name type="scientific">Pseudoroseicyclus tamaricis</name>
    <dbReference type="NCBI Taxonomy" id="2705421"/>
    <lineage>
        <taxon>Bacteria</taxon>
        <taxon>Pseudomonadati</taxon>
        <taxon>Pseudomonadota</taxon>
        <taxon>Alphaproteobacteria</taxon>
        <taxon>Rhodobacterales</taxon>
        <taxon>Paracoccaceae</taxon>
        <taxon>Pseudoroseicyclus</taxon>
    </lineage>
</organism>